<gene>
    <name evidence="2" type="ORF">SAMN02745941_03693</name>
</gene>
<evidence type="ECO:0000313" key="3">
    <source>
        <dbReference type="Proteomes" id="UP000184241"/>
    </source>
</evidence>
<dbReference type="RefSeq" id="WP_073021924.1">
    <property type="nucleotide sequence ID" value="NZ_FQXU01000013.1"/>
</dbReference>
<dbReference type="InterPro" id="IPR027417">
    <property type="entry name" value="P-loop_NTPase"/>
</dbReference>
<dbReference type="CDD" id="cd02042">
    <property type="entry name" value="ParAB_family"/>
    <property type="match status" value="1"/>
</dbReference>
<evidence type="ECO:0000259" key="1">
    <source>
        <dbReference type="Pfam" id="PF13614"/>
    </source>
</evidence>
<sequence>MTKIVSFLNIKGGVGKTSSVVNIGAVLANKGYRTLIIDTDSQANATRYLGGEGKTQNSVYSILANGKGDYVKTDYENLYLMPSNMKLLGIQGTAPDGIVEFMLTNWITDIKDNFDYILIDCPPSLNNCTLNTLIASTHVFVPMKIDQFSADGLSYLLSTVDQIGKLYNPEVKMAGIFITMDRATTLNKQKKKELREVLGNRILNQTIRENVSLTKSTFEQKPVVYLDRKAASSRDYRKLTEEILDVLAR</sequence>
<dbReference type="Gene3D" id="3.40.50.300">
    <property type="entry name" value="P-loop containing nucleotide triphosphate hydrolases"/>
    <property type="match status" value="1"/>
</dbReference>
<proteinExistence type="predicted"/>
<dbReference type="Proteomes" id="UP000184241">
    <property type="component" value="Unassembled WGS sequence"/>
</dbReference>
<dbReference type="Pfam" id="PF13614">
    <property type="entry name" value="AAA_31"/>
    <property type="match status" value="1"/>
</dbReference>
<name>A0A1M6AKW8_9CLOT</name>
<dbReference type="AlphaFoldDB" id="A0A1M6AKW8"/>
<dbReference type="InterPro" id="IPR050678">
    <property type="entry name" value="DNA_Partitioning_ATPase"/>
</dbReference>
<evidence type="ECO:0000313" key="2">
    <source>
        <dbReference type="EMBL" id="SHI37159.1"/>
    </source>
</evidence>
<organism evidence="2 3">
    <name type="scientific">Clostridium intestinale DSM 6191</name>
    <dbReference type="NCBI Taxonomy" id="1121320"/>
    <lineage>
        <taxon>Bacteria</taxon>
        <taxon>Bacillati</taxon>
        <taxon>Bacillota</taxon>
        <taxon>Clostridia</taxon>
        <taxon>Eubacteriales</taxon>
        <taxon>Clostridiaceae</taxon>
        <taxon>Clostridium</taxon>
    </lineage>
</organism>
<protein>
    <submittedName>
        <fullName evidence="2">Chromosome partitioning protein</fullName>
    </submittedName>
</protein>
<accession>A0A1M6AKW8</accession>
<dbReference type="EMBL" id="FQXU01000013">
    <property type="protein sequence ID" value="SHI37159.1"/>
    <property type="molecule type" value="Genomic_DNA"/>
</dbReference>
<feature type="domain" description="AAA" evidence="1">
    <location>
        <begin position="2"/>
        <end position="173"/>
    </location>
</feature>
<dbReference type="PANTHER" id="PTHR13696:SF52">
    <property type="entry name" value="PARA FAMILY PROTEIN CT_582"/>
    <property type="match status" value="1"/>
</dbReference>
<dbReference type="SUPFAM" id="SSF52540">
    <property type="entry name" value="P-loop containing nucleoside triphosphate hydrolases"/>
    <property type="match status" value="1"/>
</dbReference>
<dbReference type="PANTHER" id="PTHR13696">
    <property type="entry name" value="P-LOOP CONTAINING NUCLEOSIDE TRIPHOSPHATE HYDROLASE"/>
    <property type="match status" value="1"/>
</dbReference>
<dbReference type="InterPro" id="IPR025669">
    <property type="entry name" value="AAA_dom"/>
</dbReference>
<reference evidence="2 3" key="1">
    <citation type="submission" date="2016-11" db="EMBL/GenBank/DDBJ databases">
        <authorList>
            <person name="Jaros S."/>
            <person name="Januszkiewicz K."/>
            <person name="Wedrychowicz H."/>
        </authorList>
    </citation>
    <scope>NUCLEOTIDE SEQUENCE [LARGE SCALE GENOMIC DNA]</scope>
    <source>
        <strain evidence="2 3">DSM 6191</strain>
    </source>
</reference>